<feature type="domain" description="Heterokaryon incompatibility" evidence="1">
    <location>
        <begin position="42"/>
        <end position="199"/>
    </location>
</feature>
<dbReference type="InterPro" id="IPR010730">
    <property type="entry name" value="HET"/>
</dbReference>
<evidence type="ECO:0000259" key="1">
    <source>
        <dbReference type="Pfam" id="PF06985"/>
    </source>
</evidence>
<evidence type="ECO:0000313" key="3">
    <source>
        <dbReference type="Proteomes" id="UP000800041"/>
    </source>
</evidence>
<dbReference type="InterPro" id="IPR052895">
    <property type="entry name" value="HetReg/Transcr_Mod"/>
</dbReference>
<dbReference type="OrthoDB" id="3647238at2759"/>
<name>A0A6G1GRD1_9PEZI</name>
<organism evidence="2 3">
    <name type="scientific">Aulographum hederae CBS 113979</name>
    <dbReference type="NCBI Taxonomy" id="1176131"/>
    <lineage>
        <taxon>Eukaryota</taxon>
        <taxon>Fungi</taxon>
        <taxon>Dikarya</taxon>
        <taxon>Ascomycota</taxon>
        <taxon>Pezizomycotina</taxon>
        <taxon>Dothideomycetes</taxon>
        <taxon>Pleosporomycetidae</taxon>
        <taxon>Aulographales</taxon>
        <taxon>Aulographaceae</taxon>
    </lineage>
</organism>
<dbReference type="Pfam" id="PF26639">
    <property type="entry name" value="Het-6_barrel"/>
    <property type="match status" value="1"/>
</dbReference>
<accession>A0A6G1GRD1</accession>
<dbReference type="PANTHER" id="PTHR24148:SF82">
    <property type="entry name" value="HETEROKARYON INCOMPATIBILITY DOMAIN-CONTAINING PROTEIN"/>
    <property type="match status" value="1"/>
</dbReference>
<dbReference type="Proteomes" id="UP000800041">
    <property type="component" value="Unassembled WGS sequence"/>
</dbReference>
<keyword evidence="3" id="KW-1185">Reference proteome</keyword>
<reference evidence="2" key="1">
    <citation type="journal article" date="2020" name="Stud. Mycol.">
        <title>101 Dothideomycetes genomes: a test case for predicting lifestyles and emergence of pathogens.</title>
        <authorList>
            <person name="Haridas S."/>
            <person name="Albert R."/>
            <person name="Binder M."/>
            <person name="Bloem J."/>
            <person name="Labutti K."/>
            <person name="Salamov A."/>
            <person name="Andreopoulos B."/>
            <person name="Baker S."/>
            <person name="Barry K."/>
            <person name="Bills G."/>
            <person name="Bluhm B."/>
            <person name="Cannon C."/>
            <person name="Castanera R."/>
            <person name="Culley D."/>
            <person name="Daum C."/>
            <person name="Ezra D."/>
            <person name="Gonzalez J."/>
            <person name="Henrissat B."/>
            <person name="Kuo A."/>
            <person name="Liang C."/>
            <person name="Lipzen A."/>
            <person name="Lutzoni F."/>
            <person name="Magnuson J."/>
            <person name="Mondo S."/>
            <person name="Nolan M."/>
            <person name="Ohm R."/>
            <person name="Pangilinan J."/>
            <person name="Park H.-J."/>
            <person name="Ramirez L."/>
            <person name="Alfaro M."/>
            <person name="Sun H."/>
            <person name="Tritt A."/>
            <person name="Yoshinaga Y."/>
            <person name="Zwiers L.-H."/>
            <person name="Turgeon B."/>
            <person name="Goodwin S."/>
            <person name="Spatafora J."/>
            <person name="Crous P."/>
            <person name="Grigoriev I."/>
        </authorList>
    </citation>
    <scope>NUCLEOTIDE SEQUENCE</scope>
    <source>
        <strain evidence="2">CBS 113979</strain>
    </source>
</reference>
<feature type="non-terminal residue" evidence="2">
    <location>
        <position position="1"/>
    </location>
</feature>
<dbReference type="EMBL" id="ML977174">
    <property type="protein sequence ID" value="KAF1983513.1"/>
    <property type="molecule type" value="Genomic_DNA"/>
</dbReference>
<dbReference type="Pfam" id="PF06985">
    <property type="entry name" value="HET"/>
    <property type="match status" value="1"/>
</dbReference>
<protein>
    <submittedName>
        <fullName evidence="2">HET-domain-containing protein</fullName>
    </submittedName>
</protein>
<gene>
    <name evidence="2" type="ORF">K402DRAFT_300480</name>
</gene>
<dbReference type="AlphaFoldDB" id="A0A6G1GRD1"/>
<feature type="non-terminal residue" evidence="2">
    <location>
        <position position="589"/>
    </location>
</feature>
<evidence type="ECO:0000313" key="2">
    <source>
        <dbReference type="EMBL" id="KAF1983513.1"/>
    </source>
</evidence>
<dbReference type="PANTHER" id="PTHR24148">
    <property type="entry name" value="ANKYRIN REPEAT DOMAIN-CONTAINING PROTEIN 39 HOMOLOG-RELATED"/>
    <property type="match status" value="1"/>
</dbReference>
<proteinExistence type="predicted"/>
<sequence length="589" mass="66474">YKYLDPSRQEIRLLILAPGTADEPVRGTLRHVGLLEDPYPAYETVSYVWGDPTNRRAILLDGQERMVPASSKEVLRRMRYPDRERVLWIDAICINQEHPEERGRQVAMMRLIYSSAVTNLIWLGEDEGTTGTAVESIQAIYDEVRTETNNFSDFTFTICDRQGRRQFSDTGLTTTAYDPSALLTYFSSSWFTRVWVVQEAALAPKSIFYRGDHATPLEDVLRVASWLFYKQRFLPWTTNHTGLNNAAILSNSADDECGIDNVRNRLLPDMRIFILGFLDSLQDFGAYELKDHVYGLLGLFQKFARTKDLPPGLTPDYVCSLGTTLARASRFATEERGDLEMLRFVSHLPSDGQGEGEAHIPSWVPYWHRRTDVPGEPAGLEILSHKQFFKADEGRGMQLSAEDPERPTVLSLRGFQFQTVKSVAPVVMGKSWESVKEMKELMTVLDGFFDENMVVGDGQNEDEIRGATLTFELDWSSWSRLSRPDAAVRYRAFASYLAETADERLPEPGEGANEAVADFQSAMRNAVRNRRVFVTAEGKAGVGPQMMREGDAVVVLFGCRWPVVLREVEGGWEMVGLGYVFGEMDGEAV</sequence>